<name>J3NA97_ORYBR</name>
<accession>J3NA97</accession>
<keyword evidence="3" id="KW-1185">Reference proteome</keyword>
<keyword evidence="1" id="KW-1133">Transmembrane helix</keyword>
<sequence length="95" mass="11190">MGLQLQVTCSYHLNLIRRARSRSARPKSKARPKAILPLRNNTNKRKQSPTKTSLLVASSTDLLYYFYVVYYCIIIFQWRMEYNTTAKKCILPFQI</sequence>
<proteinExistence type="predicted"/>
<protein>
    <submittedName>
        <fullName evidence="2">Uncharacterized protein</fullName>
    </submittedName>
</protein>
<organism evidence="2">
    <name type="scientific">Oryza brachyantha</name>
    <name type="common">malo sina</name>
    <dbReference type="NCBI Taxonomy" id="4533"/>
    <lineage>
        <taxon>Eukaryota</taxon>
        <taxon>Viridiplantae</taxon>
        <taxon>Streptophyta</taxon>
        <taxon>Embryophyta</taxon>
        <taxon>Tracheophyta</taxon>
        <taxon>Spermatophyta</taxon>
        <taxon>Magnoliopsida</taxon>
        <taxon>Liliopsida</taxon>
        <taxon>Poales</taxon>
        <taxon>Poaceae</taxon>
        <taxon>BOP clade</taxon>
        <taxon>Oryzoideae</taxon>
        <taxon>Oryzeae</taxon>
        <taxon>Oryzinae</taxon>
        <taxon>Oryza</taxon>
    </lineage>
</organism>
<dbReference type="Proteomes" id="UP000006038">
    <property type="component" value="Chromosome 11"/>
</dbReference>
<dbReference type="EnsemblPlants" id="OB11G27330.1">
    <property type="protein sequence ID" value="OB11G27330.1"/>
    <property type="gene ID" value="OB11G27330"/>
</dbReference>
<keyword evidence="1" id="KW-0472">Membrane</keyword>
<evidence type="ECO:0000313" key="2">
    <source>
        <dbReference type="EnsemblPlants" id="OB11G27330.1"/>
    </source>
</evidence>
<reference evidence="2" key="1">
    <citation type="journal article" date="2013" name="Nat. Commun.">
        <title>Whole-genome sequencing of Oryza brachyantha reveals mechanisms underlying Oryza genome evolution.</title>
        <authorList>
            <person name="Chen J."/>
            <person name="Huang Q."/>
            <person name="Gao D."/>
            <person name="Wang J."/>
            <person name="Lang Y."/>
            <person name="Liu T."/>
            <person name="Li B."/>
            <person name="Bai Z."/>
            <person name="Luis Goicoechea J."/>
            <person name="Liang C."/>
            <person name="Chen C."/>
            <person name="Zhang W."/>
            <person name="Sun S."/>
            <person name="Liao Y."/>
            <person name="Zhang X."/>
            <person name="Yang L."/>
            <person name="Song C."/>
            <person name="Wang M."/>
            <person name="Shi J."/>
            <person name="Liu G."/>
            <person name="Liu J."/>
            <person name="Zhou H."/>
            <person name="Zhou W."/>
            <person name="Yu Q."/>
            <person name="An N."/>
            <person name="Chen Y."/>
            <person name="Cai Q."/>
            <person name="Wang B."/>
            <person name="Liu B."/>
            <person name="Min J."/>
            <person name="Huang Y."/>
            <person name="Wu H."/>
            <person name="Li Z."/>
            <person name="Zhang Y."/>
            <person name="Yin Y."/>
            <person name="Song W."/>
            <person name="Jiang J."/>
            <person name="Jackson S.A."/>
            <person name="Wing R.A."/>
            <person name="Wang J."/>
            <person name="Chen M."/>
        </authorList>
    </citation>
    <scope>NUCLEOTIDE SEQUENCE [LARGE SCALE GENOMIC DNA]</scope>
    <source>
        <strain evidence="2">cv. IRGC 101232</strain>
    </source>
</reference>
<keyword evidence="1" id="KW-0812">Transmembrane</keyword>
<evidence type="ECO:0000256" key="1">
    <source>
        <dbReference type="SAM" id="Phobius"/>
    </source>
</evidence>
<dbReference type="Gramene" id="OB11G27330.1">
    <property type="protein sequence ID" value="OB11G27330.1"/>
    <property type="gene ID" value="OB11G27330"/>
</dbReference>
<reference evidence="2" key="2">
    <citation type="submission" date="2013-04" db="UniProtKB">
        <authorList>
            <consortium name="EnsemblPlants"/>
        </authorList>
    </citation>
    <scope>IDENTIFICATION</scope>
</reference>
<dbReference type="AlphaFoldDB" id="J3NA97"/>
<dbReference type="HOGENOM" id="CLU_2376195_0_0_1"/>
<feature type="transmembrane region" description="Helical" evidence="1">
    <location>
        <begin position="62"/>
        <end position="78"/>
    </location>
</feature>
<evidence type="ECO:0000313" key="3">
    <source>
        <dbReference type="Proteomes" id="UP000006038"/>
    </source>
</evidence>